<dbReference type="Proteomes" id="UP001298681">
    <property type="component" value="Unassembled WGS sequence"/>
</dbReference>
<protein>
    <submittedName>
        <fullName evidence="5">ABC transporter ATP-binding protein</fullName>
    </submittedName>
</protein>
<organism evidence="5 6">
    <name type="scientific">Anaeromassilibacillus senegalensis</name>
    <dbReference type="NCBI Taxonomy" id="1673717"/>
    <lineage>
        <taxon>Bacteria</taxon>
        <taxon>Bacillati</taxon>
        <taxon>Bacillota</taxon>
        <taxon>Clostridia</taxon>
        <taxon>Eubacteriales</taxon>
        <taxon>Acutalibacteraceae</taxon>
        <taxon>Anaeromassilibacillus</taxon>
    </lineage>
</organism>
<name>A0ABS9MMC0_9FIRM</name>
<evidence type="ECO:0000313" key="6">
    <source>
        <dbReference type="Proteomes" id="UP001298681"/>
    </source>
</evidence>
<evidence type="ECO:0000313" key="5">
    <source>
        <dbReference type="EMBL" id="MCG4611332.1"/>
    </source>
</evidence>
<evidence type="ECO:0000259" key="4">
    <source>
        <dbReference type="PROSITE" id="PS50893"/>
    </source>
</evidence>
<reference evidence="5 6" key="1">
    <citation type="submission" date="2022-01" db="EMBL/GenBank/DDBJ databases">
        <title>Collection of gut derived symbiotic bacterial strains cultured from healthy donors.</title>
        <authorList>
            <person name="Lin H."/>
            <person name="Kohout C."/>
            <person name="Waligurski E."/>
            <person name="Pamer E.G."/>
        </authorList>
    </citation>
    <scope>NUCLEOTIDE SEQUENCE [LARGE SCALE GENOMIC DNA]</scope>
    <source>
        <strain evidence="5 6">DFI.7.58</strain>
    </source>
</reference>
<dbReference type="PANTHER" id="PTHR42939:SF3">
    <property type="entry name" value="ABC TRANSPORTER ATP-BINDING COMPONENT"/>
    <property type="match status" value="1"/>
</dbReference>
<evidence type="ECO:0000256" key="3">
    <source>
        <dbReference type="ARBA" id="ARBA00022840"/>
    </source>
</evidence>
<feature type="domain" description="ABC transporter" evidence="4">
    <location>
        <begin position="5"/>
        <end position="230"/>
    </location>
</feature>
<keyword evidence="3 5" id="KW-0067">ATP-binding</keyword>
<dbReference type="PROSITE" id="PS50893">
    <property type="entry name" value="ABC_TRANSPORTER_2"/>
    <property type="match status" value="1"/>
</dbReference>
<dbReference type="SMART" id="SM00382">
    <property type="entry name" value="AAA"/>
    <property type="match status" value="1"/>
</dbReference>
<dbReference type="EMBL" id="JAKNHQ010000014">
    <property type="protein sequence ID" value="MCG4611332.1"/>
    <property type="molecule type" value="Genomic_DNA"/>
</dbReference>
<dbReference type="InterPro" id="IPR027417">
    <property type="entry name" value="P-loop_NTPase"/>
</dbReference>
<keyword evidence="2" id="KW-0547">Nucleotide-binding</keyword>
<dbReference type="InterPro" id="IPR003593">
    <property type="entry name" value="AAA+_ATPase"/>
</dbReference>
<proteinExistence type="predicted"/>
<dbReference type="Gene3D" id="3.40.50.300">
    <property type="entry name" value="P-loop containing nucleotide triphosphate hydrolases"/>
    <property type="match status" value="1"/>
</dbReference>
<dbReference type="CDD" id="cd03230">
    <property type="entry name" value="ABC_DR_subfamily_A"/>
    <property type="match status" value="1"/>
</dbReference>
<evidence type="ECO:0000256" key="2">
    <source>
        <dbReference type="ARBA" id="ARBA00022741"/>
    </source>
</evidence>
<dbReference type="Pfam" id="PF00005">
    <property type="entry name" value="ABC_tran"/>
    <property type="match status" value="1"/>
</dbReference>
<gene>
    <name evidence="5" type="ORF">L0P57_10370</name>
</gene>
<comment type="caution">
    <text evidence="5">The sequence shown here is derived from an EMBL/GenBank/DDBJ whole genome shotgun (WGS) entry which is preliminary data.</text>
</comment>
<dbReference type="PANTHER" id="PTHR42939">
    <property type="entry name" value="ABC TRANSPORTER ATP-BINDING PROTEIN ALBC-RELATED"/>
    <property type="match status" value="1"/>
</dbReference>
<keyword evidence="6" id="KW-1185">Reference proteome</keyword>
<dbReference type="InterPro" id="IPR051782">
    <property type="entry name" value="ABC_Transporter_VariousFunc"/>
</dbReference>
<keyword evidence="1" id="KW-0813">Transport</keyword>
<dbReference type="RefSeq" id="WP_237966968.1">
    <property type="nucleotide sequence ID" value="NZ_JAKNHQ010000014.1"/>
</dbReference>
<evidence type="ECO:0000256" key="1">
    <source>
        <dbReference type="ARBA" id="ARBA00022448"/>
    </source>
</evidence>
<dbReference type="InterPro" id="IPR003439">
    <property type="entry name" value="ABC_transporter-like_ATP-bd"/>
</dbReference>
<accession>A0ABS9MMC0</accession>
<dbReference type="GO" id="GO:0005524">
    <property type="term" value="F:ATP binding"/>
    <property type="evidence" value="ECO:0007669"/>
    <property type="project" value="UniProtKB-KW"/>
</dbReference>
<sequence>MQPLLEVEGLKKTYPGFQLNGVSFSIYEDCITGFIGANGAGKTTTIRSILHLISHEAGTIKFKGKDILKTEKSFKDSIGVVFDEGFFYDELTLTQMKNLIASSYSHWDNGAYTHYLDAFSLRPDQTISSLSRGMKMKFSLALALSHHAELLIMDEPTSGLDPLVRKQFIEILKEFMDQGGKAVFYSTHNTSDLDKAADMLVMIDNGKILFEEDKDMLLETHRLVKGKGLLPAETKKLFLKVEQTKYGFTGVTNQVEEARRIFPDAVFERVTVEDIMLSHMKEGKPV</sequence>
<dbReference type="SUPFAM" id="SSF52540">
    <property type="entry name" value="P-loop containing nucleoside triphosphate hydrolases"/>
    <property type="match status" value="1"/>
</dbReference>